<sequence length="66" mass="7176">MSVAEPTRFLTVDFSTPVDIGFLPQHAEIPAVSPLTIGWAPRLGTTYLPFDPADETAPTDRTPPRP</sequence>
<dbReference type="Proteomes" id="UP001236014">
    <property type="component" value="Chromosome"/>
</dbReference>
<dbReference type="EMBL" id="CP127294">
    <property type="protein sequence ID" value="WIX77972.1"/>
    <property type="molecule type" value="Genomic_DNA"/>
</dbReference>
<reference evidence="1 2" key="1">
    <citation type="submission" date="2023-06" db="EMBL/GenBank/DDBJ databases">
        <authorList>
            <person name="Oyuntsetseg B."/>
            <person name="Kim S.B."/>
        </authorList>
    </citation>
    <scope>NUCLEOTIDE SEQUENCE [LARGE SCALE GENOMIC DNA]</scope>
    <source>
        <strain evidence="1 2">2-15</strain>
    </source>
</reference>
<dbReference type="KEGG" id="acab:QRX50_42350"/>
<accession>A0A9Y2IDX6</accession>
<evidence type="ECO:0000313" key="1">
    <source>
        <dbReference type="EMBL" id="WIX77972.1"/>
    </source>
</evidence>
<evidence type="ECO:0000313" key="2">
    <source>
        <dbReference type="Proteomes" id="UP001236014"/>
    </source>
</evidence>
<protein>
    <submittedName>
        <fullName evidence="1">Uncharacterized protein</fullName>
    </submittedName>
</protein>
<dbReference type="AlphaFoldDB" id="A0A9Y2IDX6"/>
<name>A0A9Y2IDX6_9PSEU</name>
<gene>
    <name evidence="1" type="ORF">QRX50_42350</name>
</gene>
<organism evidence="1 2">
    <name type="scientific">Amycolatopsis carbonis</name>
    <dbReference type="NCBI Taxonomy" id="715471"/>
    <lineage>
        <taxon>Bacteria</taxon>
        <taxon>Bacillati</taxon>
        <taxon>Actinomycetota</taxon>
        <taxon>Actinomycetes</taxon>
        <taxon>Pseudonocardiales</taxon>
        <taxon>Pseudonocardiaceae</taxon>
        <taxon>Amycolatopsis</taxon>
    </lineage>
</organism>
<keyword evidence="2" id="KW-1185">Reference proteome</keyword>
<proteinExistence type="predicted"/>
<dbReference type="RefSeq" id="WP_285968706.1">
    <property type="nucleotide sequence ID" value="NZ_CP127294.1"/>
</dbReference>